<keyword evidence="1" id="KW-0472">Membrane</keyword>
<comment type="caution">
    <text evidence="2">The sequence shown here is derived from an EMBL/GenBank/DDBJ whole genome shotgun (WGS) entry which is preliminary data.</text>
</comment>
<keyword evidence="3" id="KW-1185">Reference proteome</keyword>
<keyword evidence="1" id="KW-1133">Transmembrane helix</keyword>
<dbReference type="STRING" id="1925591.BI308_08365"/>
<dbReference type="AlphaFoldDB" id="A0A1L9QTG2"/>
<name>A0A1L9QTG2_9CYAN</name>
<protein>
    <submittedName>
        <fullName evidence="2">Uncharacterized protein</fullName>
    </submittedName>
</protein>
<proteinExistence type="predicted"/>
<feature type="transmembrane region" description="Helical" evidence="1">
    <location>
        <begin position="69"/>
        <end position="89"/>
    </location>
</feature>
<evidence type="ECO:0000256" key="1">
    <source>
        <dbReference type="SAM" id="Phobius"/>
    </source>
</evidence>
<dbReference type="Proteomes" id="UP000183940">
    <property type="component" value="Unassembled WGS sequence"/>
</dbReference>
<evidence type="ECO:0000313" key="2">
    <source>
        <dbReference type="EMBL" id="OJJ25964.1"/>
    </source>
</evidence>
<feature type="transmembrane region" description="Helical" evidence="1">
    <location>
        <begin position="12"/>
        <end position="33"/>
    </location>
</feature>
<organism evidence="2 3">
    <name type="scientific">Roseofilum reptotaenium AO1-A</name>
    <dbReference type="NCBI Taxonomy" id="1925591"/>
    <lineage>
        <taxon>Bacteria</taxon>
        <taxon>Bacillati</taxon>
        <taxon>Cyanobacteriota</taxon>
        <taxon>Cyanophyceae</taxon>
        <taxon>Desertifilales</taxon>
        <taxon>Desertifilaceae</taxon>
        <taxon>Roseofilum</taxon>
    </lineage>
</organism>
<evidence type="ECO:0000313" key="3">
    <source>
        <dbReference type="Proteomes" id="UP000183940"/>
    </source>
</evidence>
<reference evidence="2" key="1">
    <citation type="submission" date="2016-10" db="EMBL/GenBank/DDBJ databases">
        <title>CRISPR-Cas defence system in Roseofilum reptotaenium: evidence of a bacteriophage-cyanobacterium arms race in the coral black band disease.</title>
        <authorList>
            <person name="Buerger P."/>
            <person name="Wood-Charlson E.M."/>
            <person name="Weynberg K.D."/>
            <person name="Willis B."/>
            <person name="Van Oppen M.J."/>
        </authorList>
    </citation>
    <scope>NUCLEOTIDE SEQUENCE [LARGE SCALE GENOMIC DNA]</scope>
    <source>
        <strain evidence="2">AO1-A</strain>
    </source>
</reference>
<sequence>MNLLLIFVRSLCLAILLSFVAPWILIGGVMIGLDVGTRIPGLTTLSQTGESLIWHFLAIFGNGEPLEGLLVLGVTCSLVGAMFDAFAFYREQIWHSH</sequence>
<gene>
    <name evidence="2" type="ORF">BI308_08365</name>
</gene>
<keyword evidence="1" id="KW-0812">Transmembrane</keyword>
<accession>A0A1L9QTG2</accession>
<dbReference type="EMBL" id="MLAW01000011">
    <property type="protein sequence ID" value="OJJ25964.1"/>
    <property type="molecule type" value="Genomic_DNA"/>
</dbReference>